<reference evidence="1 2" key="1">
    <citation type="submission" date="2017-04" db="EMBL/GenBank/DDBJ databases">
        <authorList>
            <person name="Varghese N."/>
            <person name="Submissions S."/>
        </authorList>
    </citation>
    <scope>NUCLEOTIDE SEQUENCE [LARGE SCALE GENOMIC DNA]</scope>
    <source>
        <strain evidence="1 2">VKM Ac-1784</strain>
    </source>
</reference>
<evidence type="ECO:0008006" key="3">
    <source>
        <dbReference type="Google" id="ProtNLM"/>
    </source>
</evidence>
<organism evidence="1 2">
    <name type="scientific">Plantibacter elymi</name>
    <name type="common">nom. nud.</name>
    <dbReference type="NCBI Taxonomy" id="199708"/>
    <lineage>
        <taxon>Bacteria</taxon>
        <taxon>Bacillati</taxon>
        <taxon>Actinomycetota</taxon>
        <taxon>Actinomycetes</taxon>
        <taxon>Micrococcales</taxon>
        <taxon>Microbacteriaceae</taxon>
        <taxon>Plantibacter</taxon>
    </lineage>
</organism>
<sequence>MATIVDEAVDVDLAADGDPLAFVWQRFEHRVVGQPQALFSRQAWWTGDSSPARIDIETWRVDAARGDEEPTRYDLRRDTAGRWTLAVAWT</sequence>
<keyword evidence="2" id="KW-1185">Reference proteome</keyword>
<comment type="caution">
    <text evidence="1">The sequence shown here is derived from an EMBL/GenBank/DDBJ whole genome shotgun (WGS) entry which is preliminary data.</text>
</comment>
<dbReference type="Proteomes" id="UP000194464">
    <property type="component" value="Unassembled WGS sequence"/>
</dbReference>
<dbReference type="RefSeq" id="WP_086473450.1">
    <property type="nucleotide sequence ID" value="NZ_FXWJ01000002.1"/>
</dbReference>
<evidence type="ECO:0000313" key="1">
    <source>
        <dbReference type="EMBL" id="SMQ67013.1"/>
    </source>
</evidence>
<name>A0ABY1RAV4_9MICO</name>
<proteinExistence type="predicted"/>
<gene>
    <name evidence="1" type="ORF">SAMN06295909_1417</name>
</gene>
<dbReference type="EMBL" id="FXWJ01000002">
    <property type="protein sequence ID" value="SMQ67013.1"/>
    <property type="molecule type" value="Genomic_DNA"/>
</dbReference>
<evidence type="ECO:0000313" key="2">
    <source>
        <dbReference type="Proteomes" id="UP000194464"/>
    </source>
</evidence>
<accession>A0ABY1RAV4</accession>
<protein>
    <recommendedName>
        <fullName evidence="3">Nucleotidyltransferase</fullName>
    </recommendedName>
</protein>